<dbReference type="InterPro" id="IPR027275">
    <property type="entry name" value="PRC-brl_dom"/>
</dbReference>
<dbReference type="Pfam" id="PF05239">
    <property type="entry name" value="PRC"/>
    <property type="match status" value="1"/>
</dbReference>
<sequence length="87" mass="9481">MVTISQLEVKEVISVENGQKLGQLTDLEINVDQGRITAIVLGNKGKMMGMMSKNEELVVPWSDILTIGEDVILVKKSPNPALHPPNS</sequence>
<dbReference type="Proteomes" id="UP000030401">
    <property type="component" value="Unassembled WGS sequence"/>
</dbReference>
<reference evidence="2 3" key="1">
    <citation type="submission" date="2013-08" db="EMBL/GenBank/DDBJ databases">
        <authorList>
            <person name="Huang J."/>
            <person name="Wang G."/>
        </authorList>
    </citation>
    <scope>NUCLEOTIDE SEQUENCE [LARGE SCALE GENOMIC DNA]</scope>
    <source>
        <strain evidence="2 3">JSM 072002</strain>
    </source>
</reference>
<gene>
    <name evidence="2" type="ORF">N784_07615</name>
</gene>
<dbReference type="InterPro" id="IPR011033">
    <property type="entry name" value="PRC_barrel-like_sf"/>
</dbReference>
<dbReference type="AlphaFoldDB" id="A0A0A5GBG7"/>
<dbReference type="eggNOG" id="COG1873">
    <property type="taxonomic scope" value="Bacteria"/>
</dbReference>
<keyword evidence="3" id="KW-1185">Reference proteome</keyword>
<evidence type="ECO:0000313" key="3">
    <source>
        <dbReference type="Proteomes" id="UP000030401"/>
    </source>
</evidence>
<proteinExistence type="predicted"/>
<feature type="domain" description="PRC-barrel" evidence="1">
    <location>
        <begin position="2"/>
        <end position="75"/>
    </location>
</feature>
<dbReference type="InterPro" id="IPR014238">
    <property type="entry name" value="Spore_YlmC/YmxH"/>
</dbReference>
<dbReference type="RefSeq" id="WP_036832140.1">
    <property type="nucleotide sequence ID" value="NZ_AVPG01000002.1"/>
</dbReference>
<dbReference type="Gene3D" id="2.30.30.240">
    <property type="entry name" value="PRC-barrel domain"/>
    <property type="match status" value="1"/>
</dbReference>
<accession>A0A0A5GBG7</accession>
<dbReference type="OrthoDB" id="6024937at2"/>
<evidence type="ECO:0000313" key="2">
    <source>
        <dbReference type="EMBL" id="KGX88528.1"/>
    </source>
</evidence>
<dbReference type="NCBIfam" id="TIGR02888">
    <property type="entry name" value="spore_YlmC_YmxH"/>
    <property type="match status" value="1"/>
</dbReference>
<comment type="caution">
    <text evidence="2">The sequence shown here is derived from an EMBL/GenBank/DDBJ whole genome shotgun (WGS) entry which is preliminary data.</text>
</comment>
<dbReference type="SUPFAM" id="SSF50346">
    <property type="entry name" value="PRC-barrel domain"/>
    <property type="match status" value="1"/>
</dbReference>
<dbReference type="EMBL" id="AVPG01000002">
    <property type="protein sequence ID" value="KGX88528.1"/>
    <property type="molecule type" value="Genomic_DNA"/>
</dbReference>
<dbReference type="PANTHER" id="PTHR40061">
    <property type="entry name" value="SPORULATION PROTEIN YLMC-RELATED"/>
    <property type="match status" value="1"/>
</dbReference>
<dbReference type="STRING" id="1385512.N784_07615"/>
<protein>
    <recommendedName>
        <fullName evidence="1">PRC-barrel domain-containing protein</fullName>
    </recommendedName>
</protein>
<dbReference type="PANTHER" id="PTHR40061:SF1">
    <property type="entry name" value="SPORULATION PROTEIN YLMC-RELATED"/>
    <property type="match status" value="1"/>
</dbReference>
<name>A0A0A5GBG7_9BACI</name>
<evidence type="ECO:0000259" key="1">
    <source>
        <dbReference type="Pfam" id="PF05239"/>
    </source>
</evidence>
<organism evidence="2 3">
    <name type="scientific">Pontibacillus litoralis JSM 072002</name>
    <dbReference type="NCBI Taxonomy" id="1385512"/>
    <lineage>
        <taxon>Bacteria</taxon>
        <taxon>Bacillati</taxon>
        <taxon>Bacillota</taxon>
        <taxon>Bacilli</taxon>
        <taxon>Bacillales</taxon>
        <taxon>Bacillaceae</taxon>
        <taxon>Pontibacillus</taxon>
    </lineage>
</organism>